<dbReference type="STRING" id="767434.Fraau_1354"/>
<dbReference type="GO" id="GO:0033744">
    <property type="term" value="F:L-methionine:thioredoxin-disulfide S-oxidoreductase activity"/>
    <property type="evidence" value="ECO:0007669"/>
    <property type="project" value="RHEA"/>
</dbReference>
<dbReference type="Proteomes" id="UP000005234">
    <property type="component" value="Chromosome"/>
</dbReference>
<dbReference type="EC" id="1.8.4.11" evidence="4"/>
<dbReference type="RefSeq" id="WP_014402792.1">
    <property type="nucleotide sequence ID" value="NC_017033.1"/>
</dbReference>
<evidence type="ECO:0000259" key="5">
    <source>
        <dbReference type="Pfam" id="PF01625"/>
    </source>
</evidence>
<dbReference type="HOGENOM" id="CLU_031040_10_0_6"/>
<dbReference type="EMBL" id="CP003350">
    <property type="protein sequence ID" value="AFC85787.1"/>
    <property type="molecule type" value="Genomic_DNA"/>
</dbReference>
<reference evidence="6" key="1">
    <citation type="submission" date="2012-02" db="EMBL/GenBank/DDBJ databases">
        <title>The complete genome of Frateuria aurantia DSM 6220.</title>
        <authorList>
            <consortium name="US DOE Joint Genome Institute (JGI-PGF)"/>
            <person name="Lucas S."/>
            <person name="Copeland A."/>
            <person name="Lapidus A."/>
            <person name="Glavina del Rio T."/>
            <person name="Dalin E."/>
            <person name="Tice H."/>
            <person name="Bruce D."/>
            <person name="Goodwin L."/>
            <person name="Pitluck S."/>
            <person name="Peters L."/>
            <person name="Ovchinnikova G."/>
            <person name="Teshima H."/>
            <person name="Kyrpides N."/>
            <person name="Mavromatis K."/>
            <person name="Ivanova N."/>
            <person name="Brettin T."/>
            <person name="Detter J.C."/>
            <person name="Han C."/>
            <person name="Larimer F."/>
            <person name="Land M."/>
            <person name="Hauser L."/>
            <person name="Markowitz V."/>
            <person name="Cheng J.-F."/>
            <person name="Hugenholtz P."/>
            <person name="Woyke T."/>
            <person name="Wu D."/>
            <person name="Brambilla E."/>
            <person name="Klenk H.-P."/>
            <person name="Eisen J.A."/>
        </authorList>
    </citation>
    <scope>NUCLEOTIDE SEQUENCE</scope>
    <source>
        <strain evidence="6">DSM 6220</strain>
    </source>
</reference>
<dbReference type="PANTHER" id="PTHR43774">
    <property type="entry name" value="PEPTIDE METHIONINE SULFOXIDE REDUCTASE"/>
    <property type="match status" value="1"/>
</dbReference>
<dbReference type="InterPro" id="IPR036509">
    <property type="entry name" value="Met_Sox_Rdtase_MsrA_sf"/>
</dbReference>
<evidence type="ECO:0000313" key="7">
    <source>
        <dbReference type="Proteomes" id="UP000005234"/>
    </source>
</evidence>
<evidence type="ECO:0000256" key="4">
    <source>
        <dbReference type="HAMAP-Rule" id="MF_01401"/>
    </source>
</evidence>
<dbReference type="AlphaFoldDB" id="H8L5I6"/>
<name>H8L5I6_FRAAD</name>
<dbReference type="InterPro" id="IPR002569">
    <property type="entry name" value="Met_Sox_Rdtase_MsrA_dom"/>
</dbReference>
<comment type="function">
    <text evidence="4">Has an important function as a repair enzyme for proteins that have been inactivated by oxidation. Catalyzes the reversible oxidation-reduction of methionine sulfoxide in proteins to methionine.</text>
</comment>
<dbReference type="GO" id="GO:0008113">
    <property type="term" value="F:peptide-methionine (S)-S-oxide reductase activity"/>
    <property type="evidence" value="ECO:0007669"/>
    <property type="project" value="UniProtKB-UniRule"/>
</dbReference>
<dbReference type="Pfam" id="PF01625">
    <property type="entry name" value="PMSR"/>
    <property type="match status" value="1"/>
</dbReference>
<keyword evidence="1 4" id="KW-0560">Oxidoreductase</keyword>
<dbReference type="SUPFAM" id="SSF55068">
    <property type="entry name" value="Peptide methionine sulfoxide reductase"/>
    <property type="match status" value="1"/>
</dbReference>
<evidence type="ECO:0000313" key="6">
    <source>
        <dbReference type="EMBL" id="AFC85787.1"/>
    </source>
</evidence>
<gene>
    <name evidence="4" type="primary">msrA</name>
    <name evidence="6" type="ordered locus">Fraau_1354</name>
</gene>
<dbReference type="NCBIfam" id="TIGR00401">
    <property type="entry name" value="msrA"/>
    <property type="match status" value="1"/>
</dbReference>
<comment type="catalytic activity">
    <reaction evidence="3 4">
        <text>[thioredoxin]-disulfide + L-methionine + H2O = L-methionine (S)-S-oxide + [thioredoxin]-dithiol</text>
        <dbReference type="Rhea" id="RHEA:19993"/>
        <dbReference type="Rhea" id="RHEA-COMP:10698"/>
        <dbReference type="Rhea" id="RHEA-COMP:10700"/>
        <dbReference type="ChEBI" id="CHEBI:15377"/>
        <dbReference type="ChEBI" id="CHEBI:29950"/>
        <dbReference type="ChEBI" id="CHEBI:50058"/>
        <dbReference type="ChEBI" id="CHEBI:57844"/>
        <dbReference type="ChEBI" id="CHEBI:58772"/>
        <dbReference type="EC" id="1.8.4.11"/>
    </reaction>
</comment>
<proteinExistence type="inferred from homology"/>
<feature type="domain" description="Peptide methionine sulphoxide reductase MsrA" evidence="5">
    <location>
        <begin position="9"/>
        <end position="161"/>
    </location>
</feature>
<sequence length="184" mass="20427">MSESGSALAVFGGGCFWCVEAVYQQLTGVLYVEPGYAGGEIEHPDYEQVCAGRSGHIEVASIHYDPNQISYEQLLDVFFATHNPTTQDRQGADVGPQYRSVIFCQDATQETQARHKIDWLQSEGVFADPVVTELRPAAKVWPAETYHRDYYARHPLQGYCQLVIAPKLSKLRASFAGLLRASTP</sequence>
<protein>
    <recommendedName>
        <fullName evidence="4">Peptide methionine sulfoxide reductase MsrA</fullName>
        <shortName evidence="4">Protein-methionine-S-oxide reductase</shortName>
        <ecNumber evidence="4">1.8.4.11</ecNumber>
    </recommendedName>
    <alternativeName>
        <fullName evidence="4">Peptide-methionine (S)-S-oxide reductase</fullName>
        <shortName evidence="4">Peptide Met(O) reductase</shortName>
    </alternativeName>
</protein>
<evidence type="ECO:0000256" key="1">
    <source>
        <dbReference type="ARBA" id="ARBA00023002"/>
    </source>
</evidence>
<dbReference type="KEGG" id="fau:Fraau_1354"/>
<accession>H8L5I6</accession>
<dbReference type="PANTHER" id="PTHR43774:SF1">
    <property type="entry name" value="PEPTIDE METHIONINE SULFOXIDE REDUCTASE MSRA 2"/>
    <property type="match status" value="1"/>
</dbReference>
<dbReference type="eggNOG" id="COG0225">
    <property type="taxonomic scope" value="Bacteria"/>
</dbReference>
<dbReference type="Gene3D" id="3.30.1060.10">
    <property type="entry name" value="Peptide methionine sulphoxide reductase MsrA"/>
    <property type="match status" value="1"/>
</dbReference>
<keyword evidence="7" id="KW-1185">Reference proteome</keyword>
<organism evidence="6 7">
    <name type="scientific">Frateuria aurantia (strain ATCC 33424 / DSM 6220 / KCTC 2777 / LMG 1558 / NBRC 3245 / NCIMB 13370)</name>
    <name type="common">Acetobacter aurantius</name>
    <dbReference type="NCBI Taxonomy" id="767434"/>
    <lineage>
        <taxon>Bacteria</taxon>
        <taxon>Pseudomonadati</taxon>
        <taxon>Pseudomonadota</taxon>
        <taxon>Gammaproteobacteria</taxon>
        <taxon>Lysobacterales</taxon>
        <taxon>Rhodanobacteraceae</taxon>
        <taxon>Frateuria</taxon>
    </lineage>
</organism>
<dbReference type="OrthoDB" id="4174719at2"/>
<evidence type="ECO:0000256" key="3">
    <source>
        <dbReference type="ARBA" id="ARBA00048782"/>
    </source>
</evidence>
<comment type="similarity">
    <text evidence="4">Belongs to the MsrA Met sulfoxide reductase family.</text>
</comment>
<dbReference type="HAMAP" id="MF_01401">
    <property type="entry name" value="MsrA"/>
    <property type="match status" value="1"/>
</dbReference>
<evidence type="ECO:0000256" key="2">
    <source>
        <dbReference type="ARBA" id="ARBA00047806"/>
    </source>
</evidence>
<feature type="active site" evidence="4">
    <location>
        <position position="15"/>
    </location>
</feature>
<comment type="catalytic activity">
    <reaction evidence="2 4">
        <text>L-methionyl-[protein] + [thioredoxin]-disulfide + H2O = L-methionyl-(S)-S-oxide-[protein] + [thioredoxin]-dithiol</text>
        <dbReference type="Rhea" id="RHEA:14217"/>
        <dbReference type="Rhea" id="RHEA-COMP:10698"/>
        <dbReference type="Rhea" id="RHEA-COMP:10700"/>
        <dbReference type="Rhea" id="RHEA-COMP:12313"/>
        <dbReference type="Rhea" id="RHEA-COMP:12315"/>
        <dbReference type="ChEBI" id="CHEBI:15377"/>
        <dbReference type="ChEBI" id="CHEBI:16044"/>
        <dbReference type="ChEBI" id="CHEBI:29950"/>
        <dbReference type="ChEBI" id="CHEBI:44120"/>
        <dbReference type="ChEBI" id="CHEBI:50058"/>
        <dbReference type="EC" id="1.8.4.11"/>
    </reaction>
</comment>